<dbReference type="AlphaFoldDB" id="A0A4P6EZG5"/>
<dbReference type="PANTHER" id="PTHR11709">
    <property type="entry name" value="MULTI-COPPER OXIDASE"/>
    <property type="match status" value="1"/>
</dbReference>
<accession>A0A4P6EZG5</accession>
<protein>
    <submittedName>
        <fullName evidence="3">Copper oxidase</fullName>
    </submittedName>
</protein>
<keyword evidence="4" id="KW-1185">Reference proteome</keyword>
<dbReference type="GO" id="GO:0016491">
    <property type="term" value="F:oxidoreductase activity"/>
    <property type="evidence" value="ECO:0007669"/>
    <property type="project" value="InterPro"/>
</dbReference>
<dbReference type="InterPro" id="IPR011707">
    <property type="entry name" value="Cu-oxidase-like_N"/>
</dbReference>
<dbReference type="InterPro" id="IPR045087">
    <property type="entry name" value="Cu-oxidase_fam"/>
</dbReference>
<dbReference type="Pfam" id="PF07732">
    <property type="entry name" value="Cu-oxidase_3"/>
    <property type="match status" value="1"/>
</dbReference>
<dbReference type="EMBL" id="CP035492">
    <property type="protein sequence ID" value="QAY68542.1"/>
    <property type="molecule type" value="Genomic_DNA"/>
</dbReference>
<dbReference type="InterPro" id="IPR011706">
    <property type="entry name" value="Cu-oxidase_C"/>
</dbReference>
<dbReference type="GO" id="GO:0005507">
    <property type="term" value="F:copper ion binding"/>
    <property type="evidence" value="ECO:0007669"/>
    <property type="project" value="InterPro"/>
</dbReference>
<dbReference type="InterPro" id="IPR008972">
    <property type="entry name" value="Cupredoxin"/>
</dbReference>
<dbReference type="OrthoDB" id="9757546at2"/>
<proteinExistence type="predicted"/>
<dbReference type="Gene3D" id="2.60.40.420">
    <property type="entry name" value="Cupredoxins - blue copper proteins"/>
    <property type="match status" value="2"/>
</dbReference>
<dbReference type="CDD" id="cd13860">
    <property type="entry name" value="CuRO_1_2dMco_1"/>
    <property type="match status" value="1"/>
</dbReference>
<dbReference type="CDD" id="cd04202">
    <property type="entry name" value="CuRO_D2_2dMcoN_like"/>
    <property type="match status" value="1"/>
</dbReference>
<gene>
    <name evidence="3" type="ORF">ET464_15245</name>
</gene>
<organism evidence="3 4">
    <name type="scientific">Paenibacillus protaetiae</name>
    <dbReference type="NCBI Taxonomy" id="2509456"/>
    <lineage>
        <taxon>Bacteria</taxon>
        <taxon>Bacillati</taxon>
        <taxon>Bacillota</taxon>
        <taxon>Bacilli</taxon>
        <taxon>Bacillales</taxon>
        <taxon>Paenibacillaceae</taxon>
        <taxon>Paenibacillus</taxon>
    </lineage>
</organism>
<sequence>MVITPNIPNLPYAERNGVKYFSLVAEPVKSEILPGIYMNAWGYNGSSPGPTICVYPGDYVCIRVFNKLPQPTSVHWHGLDIPNVMDGVPDIEPSPRIDPGGYFDYHFKINNPPGTHMYHSHFYPVFQDMMGLEGGFMILDPQESEKDVQRDYYIMLGSFKLKDIPAGVLERGVYNIDPFSETANFFTMNGRCFPYTAPLPVSEGDRIRIRFGNVGMANHPIHLHGHQFLETAVDGNSIARENQLKKSTILVSSGTTRDIELIANNPGRWPLHCHFPHHVSNNMTLPLGGMATAMVYEGFPKI</sequence>
<dbReference type="Proteomes" id="UP000293568">
    <property type="component" value="Chromosome"/>
</dbReference>
<evidence type="ECO:0000313" key="4">
    <source>
        <dbReference type="Proteomes" id="UP000293568"/>
    </source>
</evidence>
<reference evidence="3 4" key="1">
    <citation type="submission" date="2019-01" db="EMBL/GenBank/DDBJ databases">
        <title>Genome sequencing of strain FW100M-2.</title>
        <authorList>
            <person name="Heo J."/>
            <person name="Kim S.-J."/>
            <person name="Kim J.-S."/>
            <person name="Hong S.-B."/>
            <person name="Kwon S.-W."/>
        </authorList>
    </citation>
    <scope>NUCLEOTIDE SEQUENCE [LARGE SCALE GENOMIC DNA]</scope>
    <source>
        <strain evidence="3 4">FW100M-2</strain>
    </source>
</reference>
<evidence type="ECO:0000313" key="3">
    <source>
        <dbReference type="EMBL" id="QAY68542.1"/>
    </source>
</evidence>
<dbReference type="Pfam" id="PF07731">
    <property type="entry name" value="Cu-oxidase_2"/>
    <property type="match status" value="1"/>
</dbReference>
<dbReference type="SUPFAM" id="SSF49503">
    <property type="entry name" value="Cupredoxins"/>
    <property type="match status" value="2"/>
</dbReference>
<dbReference type="KEGG" id="pprt:ET464_15245"/>
<feature type="domain" description="Plastocyanin-like" evidence="1">
    <location>
        <begin position="177"/>
        <end position="285"/>
    </location>
</feature>
<feature type="domain" description="Plastocyanin-like" evidence="2">
    <location>
        <begin position="38"/>
        <end position="142"/>
    </location>
</feature>
<evidence type="ECO:0000259" key="2">
    <source>
        <dbReference type="Pfam" id="PF07732"/>
    </source>
</evidence>
<name>A0A4P6EZG5_9BACL</name>
<evidence type="ECO:0000259" key="1">
    <source>
        <dbReference type="Pfam" id="PF07731"/>
    </source>
</evidence>